<dbReference type="GO" id="GO:0005789">
    <property type="term" value="C:endoplasmic reticulum membrane"/>
    <property type="evidence" value="ECO:0007669"/>
    <property type="project" value="UniProtKB-SubCell"/>
</dbReference>
<evidence type="ECO:0000256" key="11">
    <source>
        <dbReference type="ARBA" id="ARBA00023160"/>
    </source>
</evidence>
<evidence type="ECO:0000313" key="17">
    <source>
        <dbReference type="Proteomes" id="UP000225277"/>
    </source>
</evidence>
<evidence type="ECO:0000256" key="10">
    <source>
        <dbReference type="ARBA" id="ARBA00023136"/>
    </source>
</evidence>
<dbReference type="EC" id="4.2.1.134" evidence="4 14"/>
<sequence length="230" mass="25791">MDSPADTQQPTKASAQSPKQRTSPAKTTYLILYNSISALLWSVVLGRVLLIASIHGYASVYTGAGNFTKWTQTLAGLEVLHAATGLVRAPLLTTLMQVASRYLLVWGIVQQFPHTTGHGSPAYSTMLVAWSVTEVIRYTFFAVNLGYGSVPKVLMWLRYNTFFVLYPLGISSECWLVWKALMPARSWNLAFEYVLKLVLFVYIPGSYVLFTHMMAQRRKVMRGNKKKKAV</sequence>
<accession>A0A2D3V981</accession>
<dbReference type="EMBL" id="FJUY01000017">
    <property type="protein sequence ID" value="CZT23480.1"/>
    <property type="molecule type" value="Genomic_DNA"/>
</dbReference>
<dbReference type="PANTHER" id="PTHR11035">
    <property type="entry name" value="VERY-LONG-CHAIN (3R)-3-HYDROXYACYL-COA DEHYDRATASE"/>
    <property type="match status" value="1"/>
</dbReference>
<evidence type="ECO:0000313" key="16">
    <source>
        <dbReference type="EMBL" id="CZT23480.1"/>
    </source>
</evidence>
<evidence type="ECO:0000256" key="1">
    <source>
        <dbReference type="ARBA" id="ARBA00004141"/>
    </source>
</evidence>
<proteinExistence type="inferred from homology"/>
<evidence type="ECO:0000256" key="2">
    <source>
        <dbReference type="ARBA" id="ARBA00005194"/>
    </source>
</evidence>
<evidence type="ECO:0000256" key="6">
    <source>
        <dbReference type="ARBA" id="ARBA00022692"/>
    </source>
</evidence>
<keyword evidence="7 14" id="KW-0276">Fatty acid metabolism</keyword>
<dbReference type="STRING" id="112498.A0A2D3V981"/>
<reference evidence="16 17" key="1">
    <citation type="submission" date="2016-03" db="EMBL/GenBank/DDBJ databases">
        <authorList>
            <person name="Ploux O."/>
        </authorList>
    </citation>
    <scope>NUCLEOTIDE SEQUENCE [LARGE SCALE GENOMIC DNA]</scope>
    <source>
        <strain evidence="16 17">URUG2</strain>
    </source>
</reference>
<evidence type="ECO:0000256" key="4">
    <source>
        <dbReference type="ARBA" id="ARBA00013122"/>
    </source>
</evidence>
<evidence type="ECO:0000256" key="8">
    <source>
        <dbReference type="ARBA" id="ARBA00022989"/>
    </source>
</evidence>
<dbReference type="UniPathway" id="UPA00094"/>
<comment type="function">
    <text evidence="14">Catalyzes the third of the four reactions of the long-chain fatty acids elongation cycle. This endoplasmic reticulum-bound enzymatic process, allows the addition of two carbons to the chain of long- and very long-chain fatty acids/VLCFAs per cycle. This enzyme catalyzes the dehydration of the 3-hydroxyacyl-CoA intermediate into trans-2,3-enoyl-CoA, within each cycle of fatty acid elongation. Thereby, it participates to the production of VLCFAs of different chain lengths that are involved in multiple biological processes as precursors of membrane lipids and lipid mediators.</text>
</comment>
<organism evidence="16 17">
    <name type="scientific">Ramularia collo-cygni</name>
    <dbReference type="NCBI Taxonomy" id="112498"/>
    <lineage>
        <taxon>Eukaryota</taxon>
        <taxon>Fungi</taxon>
        <taxon>Dikarya</taxon>
        <taxon>Ascomycota</taxon>
        <taxon>Pezizomycotina</taxon>
        <taxon>Dothideomycetes</taxon>
        <taxon>Dothideomycetidae</taxon>
        <taxon>Mycosphaerellales</taxon>
        <taxon>Mycosphaerellaceae</taxon>
        <taxon>Ramularia</taxon>
    </lineage>
</organism>
<feature type="region of interest" description="Disordered" evidence="15">
    <location>
        <begin position="1"/>
        <end position="21"/>
    </location>
</feature>
<keyword evidence="5 14" id="KW-0444">Lipid biosynthesis</keyword>
<dbReference type="RefSeq" id="XP_023630204.1">
    <property type="nucleotide sequence ID" value="XM_023774436.1"/>
</dbReference>
<evidence type="ECO:0000256" key="13">
    <source>
        <dbReference type="ARBA" id="ARBA00036671"/>
    </source>
</evidence>
<comment type="caution">
    <text evidence="14">Lacks conserved residue(s) required for the propagation of feature annotation.</text>
</comment>
<keyword evidence="6 14" id="KW-0812">Transmembrane</keyword>
<dbReference type="GO" id="GO:0042761">
    <property type="term" value="P:very long-chain fatty acid biosynthetic process"/>
    <property type="evidence" value="ECO:0007669"/>
    <property type="project" value="TreeGrafter"/>
</dbReference>
<evidence type="ECO:0000256" key="15">
    <source>
        <dbReference type="SAM" id="MobiDB-lite"/>
    </source>
</evidence>
<dbReference type="OrthoDB" id="46988at2759"/>
<evidence type="ECO:0000256" key="5">
    <source>
        <dbReference type="ARBA" id="ARBA00022516"/>
    </source>
</evidence>
<keyword evidence="9 14" id="KW-0443">Lipid metabolism</keyword>
<dbReference type="PANTHER" id="PTHR11035:SF3">
    <property type="entry name" value="VERY-LONG-CHAIN (3R)-3-HYDROXYACYL-COA DEHYDRATASE"/>
    <property type="match status" value="1"/>
</dbReference>
<dbReference type="GeneID" id="35604266"/>
<feature type="transmembrane region" description="Helical" evidence="14">
    <location>
        <begin position="30"/>
        <end position="50"/>
    </location>
</feature>
<keyword evidence="17" id="KW-1185">Reference proteome</keyword>
<dbReference type="GO" id="GO:0030497">
    <property type="term" value="P:fatty acid elongation"/>
    <property type="evidence" value="ECO:0007669"/>
    <property type="project" value="TreeGrafter"/>
</dbReference>
<dbReference type="GO" id="GO:0102158">
    <property type="term" value="F:very-long-chain (3R)-3-hydroxyacyl-CoA dehydratase activity"/>
    <property type="evidence" value="ECO:0007669"/>
    <property type="project" value="UniProtKB-EC"/>
</dbReference>
<dbReference type="Pfam" id="PF04387">
    <property type="entry name" value="PTPLA"/>
    <property type="match status" value="1"/>
</dbReference>
<comment type="catalytic activity">
    <reaction evidence="13 14">
        <text>a very-long-chain (3R)-3-hydroxyacyl-CoA = a very-long-chain (2E)-enoyl-CoA + H2O</text>
        <dbReference type="Rhea" id="RHEA:45812"/>
        <dbReference type="ChEBI" id="CHEBI:15377"/>
        <dbReference type="ChEBI" id="CHEBI:83728"/>
        <dbReference type="ChEBI" id="CHEBI:85440"/>
        <dbReference type="EC" id="4.2.1.134"/>
    </reaction>
</comment>
<keyword evidence="8 14" id="KW-1133">Transmembrane helix</keyword>
<evidence type="ECO:0000256" key="3">
    <source>
        <dbReference type="ARBA" id="ARBA00007811"/>
    </source>
</evidence>
<dbReference type="GO" id="GO:0030148">
    <property type="term" value="P:sphingolipid biosynthetic process"/>
    <property type="evidence" value="ECO:0007669"/>
    <property type="project" value="TreeGrafter"/>
</dbReference>
<keyword evidence="10 14" id="KW-0472">Membrane</keyword>
<evidence type="ECO:0000256" key="14">
    <source>
        <dbReference type="RuleBase" id="RU363109"/>
    </source>
</evidence>
<gene>
    <name evidence="16" type="ORF">RCC_09194</name>
</gene>
<dbReference type="AlphaFoldDB" id="A0A2D3V981"/>
<comment type="subcellular location">
    <subcellularLocation>
        <location evidence="14">Endoplasmic reticulum membrane</location>
        <topology evidence="14">Multi-pass membrane protein</topology>
    </subcellularLocation>
    <subcellularLocation>
        <location evidence="1">Membrane</location>
        <topology evidence="1">Multi-pass membrane protein</topology>
    </subcellularLocation>
</comment>
<feature type="transmembrane region" description="Helical" evidence="14">
    <location>
        <begin position="162"/>
        <end position="181"/>
    </location>
</feature>
<protein>
    <recommendedName>
        <fullName evidence="4 14">Very-long-chain (3R)-3-hydroxyacyl-CoA dehydratase</fullName>
        <ecNumber evidence="4 14">4.2.1.134</ecNumber>
    </recommendedName>
</protein>
<comment type="pathway">
    <text evidence="2 14">Lipid metabolism; fatty acid biosynthesis.</text>
</comment>
<feature type="transmembrane region" description="Helical" evidence="14">
    <location>
        <begin position="193"/>
        <end position="215"/>
    </location>
</feature>
<dbReference type="Proteomes" id="UP000225277">
    <property type="component" value="Unassembled WGS sequence"/>
</dbReference>
<keyword evidence="11 14" id="KW-0275">Fatty acid biosynthesis</keyword>
<comment type="similarity">
    <text evidence="3 14">Belongs to the very long-chain fatty acids dehydratase HACD family.</text>
</comment>
<name>A0A2D3V981_9PEZI</name>
<evidence type="ECO:0000256" key="12">
    <source>
        <dbReference type="ARBA" id="ARBA00023239"/>
    </source>
</evidence>
<keyword evidence="12 14" id="KW-0456">Lyase</keyword>
<evidence type="ECO:0000256" key="9">
    <source>
        <dbReference type="ARBA" id="ARBA00023098"/>
    </source>
</evidence>
<dbReference type="InterPro" id="IPR007482">
    <property type="entry name" value="Tyr_Pase-like_PTPLA"/>
</dbReference>
<keyword evidence="14" id="KW-0256">Endoplasmic reticulum</keyword>
<evidence type="ECO:0000256" key="7">
    <source>
        <dbReference type="ARBA" id="ARBA00022832"/>
    </source>
</evidence>